<dbReference type="InterPro" id="IPR012338">
    <property type="entry name" value="Beta-lactam/transpept-like"/>
</dbReference>
<dbReference type="MEROPS" id="S12.A23"/>
<dbReference type="Proteomes" id="UP000017746">
    <property type="component" value="Chromosome"/>
</dbReference>
<dbReference type="InterPro" id="IPR050789">
    <property type="entry name" value="Diverse_Enzym_Activities"/>
</dbReference>
<evidence type="ECO:0000313" key="4">
    <source>
        <dbReference type="Proteomes" id="UP000017746"/>
    </source>
</evidence>
<feature type="domain" description="Beta-lactamase-related" evidence="2">
    <location>
        <begin position="85"/>
        <end position="379"/>
    </location>
</feature>
<name>U5W1W3_9ACTN</name>
<feature type="region of interest" description="Disordered" evidence="1">
    <location>
        <begin position="1"/>
        <end position="22"/>
    </location>
</feature>
<dbReference type="eggNOG" id="COG1680">
    <property type="taxonomic scope" value="Bacteria"/>
</dbReference>
<dbReference type="STRING" id="1246995.AFR_18190"/>
<reference evidence="3 4" key="1">
    <citation type="journal article" date="2014" name="J. Biotechnol.">
        <title>Complete genome sequence of the actinobacterium Actinoplanes friuliensis HAG 010964, producer of the lipopeptide antibiotic friulimycin.</title>
        <authorList>
            <person name="Ruckert C."/>
            <person name="Szczepanowski R."/>
            <person name="Albersmeier A."/>
            <person name="Goesmann A."/>
            <person name="Fischer N."/>
            <person name="Steinkamper A."/>
            <person name="Puhler A."/>
            <person name="Biener R."/>
            <person name="Schwartz D."/>
            <person name="Kalinowski J."/>
        </authorList>
    </citation>
    <scope>NUCLEOTIDE SEQUENCE [LARGE SCALE GENOMIC DNA]</scope>
    <source>
        <strain evidence="3 4">DSM 7358</strain>
    </source>
</reference>
<evidence type="ECO:0000259" key="2">
    <source>
        <dbReference type="Pfam" id="PF00144"/>
    </source>
</evidence>
<dbReference type="PANTHER" id="PTHR43283:SF14">
    <property type="entry name" value="BLL8153 PROTEIN"/>
    <property type="match status" value="1"/>
</dbReference>
<proteinExistence type="predicted"/>
<evidence type="ECO:0000313" key="3">
    <source>
        <dbReference type="EMBL" id="AGZ41916.1"/>
    </source>
</evidence>
<accession>U5W1W3</accession>
<keyword evidence="4" id="KW-1185">Reference proteome</keyword>
<organism evidence="3 4">
    <name type="scientific">Actinoplanes friuliensis DSM 7358</name>
    <dbReference type="NCBI Taxonomy" id="1246995"/>
    <lineage>
        <taxon>Bacteria</taxon>
        <taxon>Bacillati</taxon>
        <taxon>Actinomycetota</taxon>
        <taxon>Actinomycetes</taxon>
        <taxon>Micromonosporales</taxon>
        <taxon>Micromonosporaceae</taxon>
        <taxon>Actinoplanes</taxon>
    </lineage>
</organism>
<dbReference type="PATRIC" id="fig|1246995.3.peg.3692"/>
<dbReference type="EMBL" id="CP006272">
    <property type="protein sequence ID" value="AGZ41916.1"/>
    <property type="molecule type" value="Genomic_DNA"/>
</dbReference>
<dbReference type="InterPro" id="IPR001466">
    <property type="entry name" value="Beta-lactam-related"/>
</dbReference>
<keyword evidence="3" id="KW-0378">Hydrolase</keyword>
<dbReference type="OrthoDB" id="9773047at2"/>
<dbReference type="KEGG" id="afs:AFR_18190"/>
<dbReference type="AlphaFoldDB" id="U5W1W3"/>
<evidence type="ECO:0000256" key="1">
    <source>
        <dbReference type="SAM" id="MobiDB-lite"/>
    </source>
</evidence>
<protein>
    <submittedName>
        <fullName evidence="3">6-aminohexanoate-dimer hydrolase</fullName>
    </submittedName>
</protein>
<dbReference type="Gene3D" id="3.40.710.10">
    <property type="entry name" value="DD-peptidase/beta-lactamase superfamily"/>
    <property type="match status" value="1"/>
</dbReference>
<dbReference type="RefSeq" id="WP_023362289.1">
    <property type="nucleotide sequence ID" value="NC_022657.1"/>
</dbReference>
<sequence length="402" mass="44538">MTNVTDQHFHEGTRHSGKSCQERQGDLIMSRPFNEWTFTHMNWLLPSERVSRGGFRFPLPGESRPLDLTYRFDGRDHTLADLHRRTHTTAFVVLHRGAVVHESYPGRFAGPRARFQLFSLSKSITSMLVGIALAQGAIGSLRDPVTAYRPDFAGTAYDGTTLGDLLDMTSGVGGPEQWDLPGADIKRFEEACLGRGTVLDVLRTAPRTAIPGTRFNYSTLDAQLIGWILEAATGRTLAQYAAEHLWSRIGADRDAYYWLTRSRPRTAVGGGSFNATARDLARVGLLMAHDGRLAGEQIVPRSWVRRTDVRTVPHLAVGALGPSGYDHYGYAGQWWTLAGDHRAFTGLGVHGQYLFVDPVADVVIVKCSAWPDEDDPSRDRETITALQRIAEHLDQRSDVLTA</sequence>
<gene>
    <name evidence="3" type="ORF">AFR_18190</name>
</gene>
<dbReference type="PANTHER" id="PTHR43283">
    <property type="entry name" value="BETA-LACTAMASE-RELATED"/>
    <property type="match status" value="1"/>
</dbReference>
<dbReference type="SUPFAM" id="SSF56601">
    <property type="entry name" value="beta-lactamase/transpeptidase-like"/>
    <property type="match status" value="1"/>
</dbReference>
<dbReference type="GO" id="GO:0016787">
    <property type="term" value="F:hydrolase activity"/>
    <property type="evidence" value="ECO:0007669"/>
    <property type="project" value="UniProtKB-KW"/>
</dbReference>
<feature type="compositionally biased region" description="Basic and acidic residues" evidence="1">
    <location>
        <begin position="7"/>
        <end position="22"/>
    </location>
</feature>
<dbReference type="Pfam" id="PF00144">
    <property type="entry name" value="Beta-lactamase"/>
    <property type="match status" value="1"/>
</dbReference>
<dbReference type="HOGENOM" id="CLU_030169_0_2_11"/>